<proteinExistence type="inferred from homology"/>
<evidence type="ECO:0000256" key="7">
    <source>
        <dbReference type="ARBA" id="ARBA00023055"/>
    </source>
</evidence>
<evidence type="ECO:0000256" key="2">
    <source>
        <dbReference type="ARBA" id="ARBA00006370"/>
    </source>
</evidence>
<reference evidence="10 11" key="1">
    <citation type="submission" date="2014-09" db="EMBL/GenBank/DDBJ databases">
        <authorList>
            <person name="Ellenberger Sabrina"/>
        </authorList>
    </citation>
    <scope>NUCLEOTIDE SEQUENCE [LARGE SCALE GENOMIC DNA]</scope>
    <source>
        <strain evidence="10 11">CBS 412.66</strain>
    </source>
</reference>
<evidence type="ECO:0000256" key="4">
    <source>
        <dbReference type="ARBA" id="ARBA00016056"/>
    </source>
</evidence>
<comment type="function">
    <text evidence="1">Catalyzes the intermembrane transfer of phosphatidylglycerol and phosphatidylinositol.</text>
</comment>
<dbReference type="Pfam" id="PF02221">
    <property type="entry name" value="E1_DerP2_DerF2"/>
    <property type="match status" value="1"/>
</dbReference>
<dbReference type="SMART" id="SM00737">
    <property type="entry name" value="ML"/>
    <property type="match status" value="1"/>
</dbReference>
<sequence length="156" mass="17149">MIFKLQNLIWSSLLILLTNNVLAEESNVKVSYCGSDNDILSIQELSFEPEFIQPGDDVMIYGSGSLSKDISLGTKIEVVLKYGGTDYYKTTIDYCSFVLEKEIDGDLQCPVHEGALEVAQKVTIPKNIAKGVYTLHLQGKTDEGESIGCADLQATF</sequence>
<keyword evidence="6 8" id="KW-0732">Signal</keyword>
<feature type="chain" id="PRO_5002120977" description="Phosphatidylglycerol/phosphatidylinositol transfer protein" evidence="8">
    <location>
        <begin position="24"/>
        <end position="156"/>
    </location>
</feature>
<accession>A0A0B7NVH5</accession>
<evidence type="ECO:0000256" key="1">
    <source>
        <dbReference type="ARBA" id="ARBA00002053"/>
    </source>
</evidence>
<dbReference type="InterPro" id="IPR003172">
    <property type="entry name" value="ML_dom"/>
</dbReference>
<comment type="subunit">
    <text evidence="3">Monomer.</text>
</comment>
<dbReference type="GO" id="GO:0032934">
    <property type="term" value="F:sterol binding"/>
    <property type="evidence" value="ECO:0007669"/>
    <property type="project" value="InterPro"/>
</dbReference>
<dbReference type="OrthoDB" id="6409159at2759"/>
<name>A0A0B7NVH5_9FUNG</name>
<dbReference type="GO" id="GO:0015918">
    <property type="term" value="P:sterol transport"/>
    <property type="evidence" value="ECO:0007669"/>
    <property type="project" value="InterPro"/>
</dbReference>
<evidence type="ECO:0000256" key="5">
    <source>
        <dbReference type="ARBA" id="ARBA00022448"/>
    </source>
</evidence>
<dbReference type="AlphaFoldDB" id="A0A0B7NVH5"/>
<evidence type="ECO:0000256" key="6">
    <source>
        <dbReference type="ARBA" id="ARBA00022729"/>
    </source>
</evidence>
<dbReference type="PANTHER" id="PTHR11306:SF0">
    <property type="entry name" value="PHOSPHATIDYLGLYCEROL_PHOSPHATIDYLINOSITOL TRANSFER PROTEIN"/>
    <property type="match status" value="1"/>
</dbReference>
<keyword evidence="5" id="KW-0813">Transport</keyword>
<dbReference type="InterPro" id="IPR014756">
    <property type="entry name" value="Ig_E-set"/>
</dbReference>
<dbReference type="InterPro" id="IPR036846">
    <property type="entry name" value="GM2-AP_sf"/>
</dbReference>
<dbReference type="Proteomes" id="UP000054107">
    <property type="component" value="Unassembled WGS sequence"/>
</dbReference>
<gene>
    <name evidence="10" type="primary">PARPA_13294.1 scaffold 46619</name>
</gene>
<comment type="similarity">
    <text evidence="2">Belongs to the NPC2 family.</text>
</comment>
<dbReference type="PANTHER" id="PTHR11306">
    <property type="entry name" value="NIEMANN PICK TYPE C2 PROTEIN NPC2-RELATED"/>
    <property type="match status" value="1"/>
</dbReference>
<feature type="domain" description="MD-2-related lipid-recognition" evidence="9">
    <location>
        <begin position="30"/>
        <end position="154"/>
    </location>
</feature>
<keyword evidence="7" id="KW-0445">Lipid transport</keyword>
<dbReference type="EMBL" id="LN733986">
    <property type="protein sequence ID" value="CEP18984.1"/>
    <property type="molecule type" value="Genomic_DNA"/>
</dbReference>
<dbReference type="SUPFAM" id="SSF81296">
    <property type="entry name" value="E set domains"/>
    <property type="match status" value="1"/>
</dbReference>
<organism evidence="10 11">
    <name type="scientific">Parasitella parasitica</name>
    <dbReference type="NCBI Taxonomy" id="35722"/>
    <lineage>
        <taxon>Eukaryota</taxon>
        <taxon>Fungi</taxon>
        <taxon>Fungi incertae sedis</taxon>
        <taxon>Mucoromycota</taxon>
        <taxon>Mucoromycotina</taxon>
        <taxon>Mucoromycetes</taxon>
        <taxon>Mucorales</taxon>
        <taxon>Mucorineae</taxon>
        <taxon>Mucoraceae</taxon>
        <taxon>Parasitella</taxon>
    </lineage>
</organism>
<evidence type="ECO:0000256" key="8">
    <source>
        <dbReference type="SAM" id="SignalP"/>
    </source>
</evidence>
<evidence type="ECO:0000313" key="10">
    <source>
        <dbReference type="EMBL" id="CEP18984.1"/>
    </source>
</evidence>
<feature type="signal peptide" evidence="8">
    <location>
        <begin position="1"/>
        <end position="23"/>
    </location>
</feature>
<dbReference type="InterPro" id="IPR039670">
    <property type="entry name" value="NPC2-like"/>
</dbReference>
<dbReference type="Gene3D" id="2.70.220.10">
    <property type="entry name" value="Ganglioside GM2 activator"/>
    <property type="match status" value="1"/>
</dbReference>
<evidence type="ECO:0000259" key="9">
    <source>
        <dbReference type="SMART" id="SM00737"/>
    </source>
</evidence>
<protein>
    <recommendedName>
        <fullName evidence="4">Phosphatidylglycerol/phosphatidylinositol transfer protein</fullName>
    </recommendedName>
</protein>
<evidence type="ECO:0000313" key="11">
    <source>
        <dbReference type="Proteomes" id="UP000054107"/>
    </source>
</evidence>
<keyword evidence="11" id="KW-1185">Reference proteome</keyword>
<evidence type="ECO:0000256" key="3">
    <source>
        <dbReference type="ARBA" id="ARBA00011245"/>
    </source>
</evidence>